<evidence type="ECO:0000313" key="3">
    <source>
        <dbReference type="Proteomes" id="UP001589734"/>
    </source>
</evidence>
<feature type="transmembrane region" description="Helical" evidence="1">
    <location>
        <begin position="12"/>
        <end position="30"/>
    </location>
</feature>
<reference evidence="2 3" key="1">
    <citation type="submission" date="2024-09" db="EMBL/GenBank/DDBJ databases">
        <authorList>
            <person name="Sun Q."/>
            <person name="Mori K."/>
        </authorList>
    </citation>
    <scope>NUCLEOTIDE SEQUENCE [LARGE SCALE GENOMIC DNA]</scope>
    <source>
        <strain evidence="2 3">CGMCC 1.12926</strain>
    </source>
</reference>
<accession>A0ABV6C1W6</accession>
<protein>
    <recommendedName>
        <fullName evidence="4">Lipocalin-like domain-containing protein</fullName>
    </recommendedName>
</protein>
<keyword evidence="1" id="KW-0812">Transmembrane</keyword>
<comment type="caution">
    <text evidence="2">The sequence shown here is derived from an EMBL/GenBank/DDBJ whole genome shotgun (WGS) entry which is preliminary data.</text>
</comment>
<dbReference type="PROSITE" id="PS51257">
    <property type="entry name" value="PROKAR_LIPOPROTEIN"/>
    <property type="match status" value="1"/>
</dbReference>
<dbReference type="Proteomes" id="UP001589734">
    <property type="component" value="Unassembled WGS sequence"/>
</dbReference>
<evidence type="ECO:0008006" key="4">
    <source>
        <dbReference type="Google" id="ProtNLM"/>
    </source>
</evidence>
<keyword evidence="3" id="KW-1185">Reference proteome</keyword>
<proteinExistence type="predicted"/>
<dbReference type="RefSeq" id="WP_379689715.1">
    <property type="nucleotide sequence ID" value="NZ_JBHLYW010000032.1"/>
</dbReference>
<keyword evidence="1" id="KW-1133">Transmembrane helix</keyword>
<organism evidence="2 3">
    <name type="scientific">Flavobacterium procerum</name>
    <dbReference type="NCBI Taxonomy" id="1455569"/>
    <lineage>
        <taxon>Bacteria</taxon>
        <taxon>Pseudomonadati</taxon>
        <taxon>Bacteroidota</taxon>
        <taxon>Flavobacteriia</taxon>
        <taxon>Flavobacteriales</taxon>
        <taxon>Flavobacteriaceae</taxon>
        <taxon>Flavobacterium</taxon>
    </lineage>
</organism>
<gene>
    <name evidence="2" type="ORF">ACFFLS_24595</name>
</gene>
<dbReference type="EMBL" id="JBHLYW010000032">
    <property type="protein sequence ID" value="MFC0080247.1"/>
    <property type="molecule type" value="Genomic_DNA"/>
</dbReference>
<sequence length="171" mass="20128">MKKQSNRGNDKNFILAIKNSVLLLVLITYGCNFSDYNLDGNWKIVNSEIFLTSNIDEKEEFYKSCFDKNIIIEGDEIYFPLPDNCFDVKSNIKIINEKTCKRKELPINNLERFFSSLGWRNDANSQNNEITYFEGLLNNEKEQKKVLIFRVDEVKVAIYQDPYLLMLRKSK</sequence>
<evidence type="ECO:0000313" key="2">
    <source>
        <dbReference type="EMBL" id="MFC0080247.1"/>
    </source>
</evidence>
<name>A0ABV6C1W6_9FLAO</name>
<keyword evidence="1" id="KW-0472">Membrane</keyword>
<evidence type="ECO:0000256" key="1">
    <source>
        <dbReference type="SAM" id="Phobius"/>
    </source>
</evidence>